<evidence type="ECO:0000313" key="1">
    <source>
        <dbReference type="EMBL" id="KFD56319.1"/>
    </source>
</evidence>
<gene>
    <name evidence="1" type="ORF">M513_02774</name>
    <name evidence="2" type="ORF">M514_02774</name>
</gene>
<accession>A0A085MGH3</accession>
<dbReference type="Proteomes" id="UP000030764">
    <property type="component" value="Unassembled WGS sequence"/>
</dbReference>
<dbReference type="EMBL" id="KL367501">
    <property type="protein sequence ID" value="KFD68748.1"/>
    <property type="molecule type" value="Genomic_DNA"/>
</dbReference>
<name>A0A085MGH3_9BILA</name>
<sequence>MIGDHGRTTALFKAKLQATSSFKNSLFEEHLMNQLQQHVICCRALASSTQKIVLERKFNSLGNRQAWEFNRSPRTAFNSTLALDELLFNLSSSTLSDFQQMVLSEGLDLMPSLQTPAYSGFGRAYRTQPRFN</sequence>
<evidence type="ECO:0000313" key="2">
    <source>
        <dbReference type="EMBL" id="KFD68748.1"/>
    </source>
</evidence>
<keyword evidence="3" id="KW-1185">Reference proteome</keyword>
<evidence type="ECO:0000313" key="3">
    <source>
        <dbReference type="Proteomes" id="UP000030764"/>
    </source>
</evidence>
<organism evidence="1 3">
    <name type="scientific">Trichuris suis</name>
    <name type="common">pig whipworm</name>
    <dbReference type="NCBI Taxonomy" id="68888"/>
    <lineage>
        <taxon>Eukaryota</taxon>
        <taxon>Metazoa</taxon>
        <taxon>Ecdysozoa</taxon>
        <taxon>Nematoda</taxon>
        <taxon>Enoplea</taxon>
        <taxon>Dorylaimia</taxon>
        <taxon>Trichinellida</taxon>
        <taxon>Trichuridae</taxon>
        <taxon>Trichuris</taxon>
    </lineage>
</organism>
<proteinExistence type="predicted"/>
<reference evidence="1 3" key="1">
    <citation type="journal article" date="2014" name="Nat. Genet.">
        <title>Genome and transcriptome of the porcine whipworm Trichuris suis.</title>
        <authorList>
            <person name="Jex A.R."/>
            <person name="Nejsum P."/>
            <person name="Schwarz E.M."/>
            <person name="Hu L."/>
            <person name="Young N.D."/>
            <person name="Hall R.S."/>
            <person name="Korhonen P.K."/>
            <person name="Liao S."/>
            <person name="Thamsborg S."/>
            <person name="Xia J."/>
            <person name="Xu P."/>
            <person name="Wang S."/>
            <person name="Scheerlinck J.P."/>
            <person name="Hofmann A."/>
            <person name="Sternberg P.W."/>
            <person name="Wang J."/>
            <person name="Gasser R.B."/>
        </authorList>
    </citation>
    <scope>NUCLEOTIDE SEQUENCE [LARGE SCALE GENOMIC DNA]</scope>
    <source>
        <strain evidence="2">DCEP-RM93F</strain>
        <strain evidence="1">DCEP-RM93M</strain>
    </source>
</reference>
<protein>
    <submittedName>
        <fullName evidence="1">Uncharacterized protein</fullName>
    </submittedName>
</protein>
<dbReference type="EMBL" id="KL363194">
    <property type="protein sequence ID" value="KFD56319.1"/>
    <property type="molecule type" value="Genomic_DNA"/>
</dbReference>
<dbReference type="Proteomes" id="UP000030758">
    <property type="component" value="Unassembled WGS sequence"/>
</dbReference>
<dbReference type="AlphaFoldDB" id="A0A085MGH3"/>